<evidence type="ECO:0008006" key="4">
    <source>
        <dbReference type="Google" id="ProtNLM"/>
    </source>
</evidence>
<reference evidence="2 3" key="1">
    <citation type="submission" date="2019-06" db="EMBL/GenBank/DDBJ databases">
        <title>Genome analyses of bacteria isolated from kimchi.</title>
        <authorList>
            <person name="Lee S."/>
            <person name="Ahn S."/>
            <person name="Roh S."/>
        </authorList>
    </citation>
    <scope>NUCLEOTIDE SEQUENCE [LARGE SCALE GENOMIC DNA]</scope>
    <source>
        <strain evidence="2 3">CBA4606</strain>
    </source>
</reference>
<organism evidence="2 3">
    <name type="scientific">Pistricoccus aurantiacus</name>
    <dbReference type="NCBI Taxonomy" id="1883414"/>
    <lineage>
        <taxon>Bacteria</taxon>
        <taxon>Pseudomonadati</taxon>
        <taxon>Pseudomonadota</taxon>
        <taxon>Gammaproteobacteria</taxon>
        <taxon>Oceanospirillales</taxon>
        <taxon>Halomonadaceae</taxon>
        <taxon>Pistricoccus</taxon>
    </lineage>
</organism>
<dbReference type="EMBL" id="CP042382">
    <property type="protein sequence ID" value="QEA40364.1"/>
    <property type="molecule type" value="Genomic_DNA"/>
</dbReference>
<gene>
    <name evidence="2" type="ORF">FGL86_15625</name>
</gene>
<name>A0A5B8SWA7_9GAMM</name>
<feature type="region of interest" description="Disordered" evidence="1">
    <location>
        <begin position="1"/>
        <end position="30"/>
    </location>
</feature>
<dbReference type="AlphaFoldDB" id="A0A5B8SWA7"/>
<evidence type="ECO:0000313" key="3">
    <source>
        <dbReference type="Proteomes" id="UP000321272"/>
    </source>
</evidence>
<dbReference type="OrthoDB" id="3174978at2"/>
<accession>A0A5B8SWA7</accession>
<keyword evidence="3" id="KW-1185">Reference proteome</keyword>
<feature type="compositionally biased region" description="Basic and acidic residues" evidence="1">
    <location>
        <begin position="1"/>
        <end position="11"/>
    </location>
</feature>
<dbReference type="KEGG" id="paur:FGL86_15625"/>
<protein>
    <recommendedName>
        <fullName evidence="4">Zinc ribbon-containing protein</fullName>
    </recommendedName>
</protein>
<dbReference type="Pfam" id="PF07295">
    <property type="entry name" value="DUF1451"/>
    <property type="match status" value="1"/>
</dbReference>
<dbReference type="InterPro" id="IPR009912">
    <property type="entry name" value="DUF1451"/>
</dbReference>
<proteinExistence type="predicted"/>
<sequence length="182" mass="20699">MSEHREPESHSEASSQTPSQGDRLREGYERVLSRMDDSTRELSWERLQEELDDAVAFESDVEEFTKDELALLRAWVERDLKEMRRYLAAGGEGVASWLGIDLEALSRKITSALFSIADRSVIEREQFEDDLAAARADYTEGEVAAPGRMACVHCGAKVVLDHVKRIEPCHECGHRYFERAPQ</sequence>
<evidence type="ECO:0000256" key="1">
    <source>
        <dbReference type="SAM" id="MobiDB-lite"/>
    </source>
</evidence>
<dbReference type="Proteomes" id="UP000321272">
    <property type="component" value="Chromosome"/>
</dbReference>
<evidence type="ECO:0000313" key="2">
    <source>
        <dbReference type="EMBL" id="QEA40364.1"/>
    </source>
</evidence>